<dbReference type="AlphaFoldDB" id="A0A9E7ZYR9"/>
<organism evidence="1">
    <name type="scientific">Bosea sp. NBC_00436</name>
    <dbReference type="NCBI Taxonomy" id="2969620"/>
    <lineage>
        <taxon>Bacteria</taxon>
        <taxon>Pseudomonadati</taxon>
        <taxon>Pseudomonadota</taxon>
        <taxon>Alphaproteobacteria</taxon>
        <taxon>Hyphomicrobiales</taxon>
        <taxon>Boseaceae</taxon>
        <taxon>Bosea</taxon>
    </lineage>
</organism>
<protein>
    <submittedName>
        <fullName evidence="1">S9 family peptidase</fullName>
    </submittedName>
</protein>
<gene>
    <name evidence="1" type="ORF">NWE54_08730</name>
</gene>
<reference evidence="1" key="1">
    <citation type="submission" date="2022-08" db="EMBL/GenBank/DDBJ databases">
        <title>Complete Genome Sequences of 2 Bosea sp. soil isolates.</title>
        <authorList>
            <person name="Alvarez Arevalo M."/>
            <person name="Sterndorff E.B."/>
            <person name="Faurdal D."/>
            <person name="Joergensen T.S."/>
            <person name="Weber T."/>
        </authorList>
    </citation>
    <scope>NUCLEOTIDE SEQUENCE</scope>
    <source>
        <strain evidence="1">NBC_00436</strain>
    </source>
</reference>
<dbReference type="Gene3D" id="3.40.50.1820">
    <property type="entry name" value="alpha/beta hydrolase"/>
    <property type="match status" value="1"/>
</dbReference>
<accession>A0A9E7ZYR9</accession>
<sequence>MYAYARQFAAGRKNVVAVALLRPGFYDRTGHRSDGSDNGRRDTFHSGNNRAVAGAISELRQRYNARSVVALGHSGGAGTIGVVAGNNPGLINGLVLVSCPCDVPAWYASRGRRPGSAQSPIDYVSGIPGGTLIVAVTGQADDNTRPELAADYVAKAQARGLPAKAQIVGGGHGFSGTLAATSVSALGAMAR</sequence>
<dbReference type="SUPFAM" id="SSF53474">
    <property type="entry name" value="alpha/beta-Hydrolases"/>
    <property type="match status" value="1"/>
</dbReference>
<evidence type="ECO:0000313" key="1">
    <source>
        <dbReference type="EMBL" id="UZF88852.1"/>
    </source>
</evidence>
<proteinExistence type="predicted"/>
<name>A0A9E7ZYR9_9HYPH</name>
<dbReference type="InterPro" id="IPR029058">
    <property type="entry name" value="AB_hydrolase_fold"/>
</dbReference>
<dbReference type="EMBL" id="CP102774">
    <property type="protein sequence ID" value="UZF88852.1"/>
    <property type="molecule type" value="Genomic_DNA"/>
</dbReference>